<dbReference type="EMBL" id="JAOALG010000001">
    <property type="protein sequence ID" value="MEQ5841416.1"/>
    <property type="molecule type" value="Genomic_DNA"/>
</dbReference>
<keyword evidence="1" id="KW-0732">Signal</keyword>
<feature type="chain" id="PRO_5045295363" evidence="1">
    <location>
        <begin position="24"/>
        <end position="64"/>
    </location>
</feature>
<accession>A0ABV1LR16</accession>
<protein>
    <submittedName>
        <fullName evidence="2">Uncharacterized protein</fullName>
    </submittedName>
</protein>
<evidence type="ECO:0000313" key="3">
    <source>
        <dbReference type="Proteomes" id="UP001469089"/>
    </source>
</evidence>
<evidence type="ECO:0000313" key="2">
    <source>
        <dbReference type="EMBL" id="MEQ5841416.1"/>
    </source>
</evidence>
<feature type="signal peptide" evidence="1">
    <location>
        <begin position="1"/>
        <end position="23"/>
    </location>
</feature>
<keyword evidence="3" id="KW-1185">Reference proteome</keyword>
<dbReference type="RefSeq" id="WP_349543340.1">
    <property type="nucleotide sequence ID" value="NZ_JAOALG010000001.1"/>
</dbReference>
<reference evidence="2 3" key="1">
    <citation type="journal article" date="2024" name="Chem. Sci.">
        <title>Discovery of a lagriamide polyketide by integrated genome mining, isotopic labeling, and untargeted metabolomics.</title>
        <authorList>
            <person name="Fergusson C.H."/>
            <person name="Saulog J."/>
            <person name="Paulo B.S."/>
            <person name="Wilson D.M."/>
            <person name="Liu D.Y."/>
            <person name="Morehouse N.J."/>
            <person name="Waterworth S."/>
            <person name="Barkei J."/>
            <person name="Gray C.A."/>
            <person name="Kwan J.C."/>
            <person name="Eustaquio A.S."/>
            <person name="Linington R.G."/>
        </authorList>
    </citation>
    <scope>NUCLEOTIDE SEQUENCE [LARGE SCALE GENOMIC DNA]</scope>
    <source>
        <strain evidence="2 3">RL17-338-BIF-B</strain>
    </source>
</reference>
<dbReference type="Proteomes" id="UP001469089">
    <property type="component" value="Unassembled WGS sequence"/>
</dbReference>
<organism evidence="2 3">
    <name type="scientific">Paraburkholderia acidicola</name>
    <dbReference type="NCBI Taxonomy" id="1912599"/>
    <lineage>
        <taxon>Bacteria</taxon>
        <taxon>Pseudomonadati</taxon>
        <taxon>Pseudomonadota</taxon>
        <taxon>Betaproteobacteria</taxon>
        <taxon>Burkholderiales</taxon>
        <taxon>Burkholderiaceae</taxon>
        <taxon>Paraburkholderia</taxon>
    </lineage>
</organism>
<sequence length="64" mass="6820">MKSFFTPCILAAILKVSSAPMYSAFLASASTHSTLTVSGYRAIDAVSDDGLHAYSPHIEDRLSV</sequence>
<gene>
    <name evidence="2" type="ORF">N0A02_18465</name>
</gene>
<name>A0ABV1LR16_9BURK</name>
<comment type="caution">
    <text evidence="2">The sequence shown here is derived from an EMBL/GenBank/DDBJ whole genome shotgun (WGS) entry which is preliminary data.</text>
</comment>
<evidence type="ECO:0000256" key="1">
    <source>
        <dbReference type="SAM" id="SignalP"/>
    </source>
</evidence>
<proteinExistence type="predicted"/>